<evidence type="ECO:0000313" key="3">
    <source>
        <dbReference type="Proteomes" id="UP000183642"/>
    </source>
</evidence>
<keyword evidence="3" id="KW-1185">Reference proteome</keyword>
<dbReference type="RefSeq" id="WP_177225277.1">
    <property type="nucleotide sequence ID" value="NZ_FOWE01000012.1"/>
</dbReference>
<feature type="compositionally biased region" description="Basic and acidic residues" evidence="1">
    <location>
        <begin position="42"/>
        <end position="57"/>
    </location>
</feature>
<dbReference type="Proteomes" id="UP000183642">
    <property type="component" value="Unassembled WGS sequence"/>
</dbReference>
<accession>A0A1I5I6E3</accession>
<reference evidence="3" key="1">
    <citation type="submission" date="2016-10" db="EMBL/GenBank/DDBJ databases">
        <authorList>
            <person name="Varghese N."/>
            <person name="Submissions S."/>
        </authorList>
    </citation>
    <scope>NUCLEOTIDE SEQUENCE [LARGE SCALE GENOMIC DNA]</scope>
    <source>
        <strain evidence="3">DSM 43161</strain>
    </source>
</reference>
<sequence length="57" mass="6393">MTEVPGTDRDQARENVLHETPIRPEGIHEDTSTRGDDDETGEEVKPHSHSTHLDTSE</sequence>
<evidence type="ECO:0000313" key="2">
    <source>
        <dbReference type="EMBL" id="SFO56165.1"/>
    </source>
</evidence>
<evidence type="ECO:0000256" key="1">
    <source>
        <dbReference type="SAM" id="MobiDB-lite"/>
    </source>
</evidence>
<feature type="compositionally biased region" description="Basic and acidic residues" evidence="1">
    <location>
        <begin position="1"/>
        <end position="35"/>
    </location>
</feature>
<feature type="region of interest" description="Disordered" evidence="1">
    <location>
        <begin position="1"/>
        <end position="57"/>
    </location>
</feature>
<protein>
    <submittedName>
        <fullName evidence="2">Uncharacterized protein</fullName>
    </submittedName>
</protein>
<dbReference type="AlphaFoldDB" id="A0A1I5I6E3"/>
<proteinExistence type="predicted"/>
<organism evidence="2 3">
    <name type="scientific">Geodermatophilus obscurus</name>
    <dbReference type="NCBI Taxonomy" id="1861"/>
    <lineage>
        <taxon>Bacteria</taxon>
        <taxon>Bacillati</taxon>
        <taxon>Actinomycetota</taxon>
        <taxon>Actinomycetes</taxon>
        <taxon>Geodermatophilales</taxon>
        <taxon>Geodermatophilaceae</taxon>
        <taxon>Geodermatophilus</taxon>
    </lineage>
</organism>
<dbReference type="EMBL" id="FOWE01000012">
    <property type="protein sequence ID" value="SFO56165.1"/>
    <property type="molecule type" value="Genomic_DNA"/>
</dbReference>
<name>A0A1I5I6E3_9ACTN</name>
<gene>
    <name evidence="2" type="ORF">SAMN05660359_04339</name>
</gene>